<comment type="caution">
    <text evidence="1">The sequence shown here is derived from an EMBL/GenBank/DDBJ whole genome shotgun (WGS) entry which is preliminary data.</text>
</comment>
<name>A0ACC0N0W5_RHOML</name>
<dbReference type="Proteomes" id="UP001062846">
    <property type="component" value="Chromosome 7"/>
</dbReference>
<organism evidence="1 2">
    <name type="scientific">Rhododendron molle</name>
    <name type="common">Chinese azalea</name>
    <name type="synonym">Azalea mollis</name>
    <dbReference type="NCBI Taxonomy" id="49168"/>
    <lineage>
        <taxon>Eukaryota</taxon>
        <taxon>Viridiplantae</taxon>
        <taxon>Streptophyta</taxon>
        <taxon>Embryophyta</taxon>
        <taxon>Tracheophyta</taxon>
        <taxon>Spermatophyta</taxon>
        <taxon>Magnoliopsida</taxon>
        <taxon>eudicotyledons</taxon>
        <taxon>Gunneridae</taxon>
        <taxon>Pentapetalae</taxon>
        <taxon>asterids</taxon>
        <taxon>Ericales</taxon>
        <taxon>Ericaceae</taxon>
        <taxon>Ericoideae</taxon>
        <taxon>Rhodoreae</taxon>
        <taxon>Rhododendron</taxon>
    </lineage>
</organism>
<gene>
    <name evidence="1" type="ORF">RHMOL_Rhmol07G0134300</name>
</gene>
<reference evidence="1" key="1">
    <citation type="submission" date="2022-02" db="EMBL/GenBank/DDBJ databases">
        <title>Plant Genome Project.</title>
        <authorList>
            <person name="Zhang R.-G."/>
        </authorList>
    </citation>
    <scope>NUCLEOTIDE SEQUENCE</scope>
    <source>
        <strain evidence="1">AT1</strain>
    </source>
</reference>
<sequence length="183" mass="20913">MFRQSTSRTFNGRINVAFINITSYNILQQRPVPSTRHCVFAFLISALFDFLQLRYQGAGGTVSPFQTHPTTMWVALFSLLLYCIAYELKPSFIQMGRGGMGLFGSILSVSLASVLFHNSVSLALYFLYVLFSNREMLCSGFEVFWSWIHQRMVPDRFRRVTRSINWRCFAAPVSTNRGGLLPL</sequence>
<protein>
    <submittedName>
        <fullName evidence="1">Uncharacterized protein</fullName>
    </submittedName>
</protein>
<accession>A0ACC0N0W5</accession>
<evidence type="ECO:0000313" key="2">
    <source>
        <dbReference type="Proteomes" id="UP001062846"/>
    </source>
</evidence>
<dbReference type="EMBL" id="CM046394">
    <property type="protein sequence ID" value="KAI8546631.1"/>
    <property type="molecule type" value="Genomic_DNA"/>
</dbReference>
<keyword evidence="2" id="KW-1185">Reference proteome</keyword>
<proteinExistence type="predicted"/>
<evidence type="ECO:0000313" key="1">
    <source>
        <dbReference type="EMBL" id="KAI8546631.1"/>
    </source>
</evidence>